<dbReference type="SUPFAM" id="SSF58038">
    <property type="entry name" value="SNARE fusion complex"/>
    <property type="match status" value="1"/>
</dbReference>
<keyword evidence="3" id="KW-0813">Transport</keyword>
<evidence type="ECO:0000256" key="7">
    <source>
        <dbReference type="ARBA" id="ARBA00023054"/>
    </source>
</evidence>
<protein>
    <recommendedName>
        <fullName evidence="11">Vesicle transport v-SNARE N-terminal domain-containing protein</fullName>
    </recommendedName>
</protein>
<comment type="subcellular location">
    <subcellularLocation>
        <location evidence="1">Membrane</location>
        <topology evidence="1">Single-pass type IV membrane protein</topology>
    </subcellularLocation>
</comment>
<name>A0ABP0P9L6_9DINO</name>
<dbReference type="CDD" id="cd15862">
    <property type="entry name" value="SNARE_Vti1"/>
    <property type="match status" value="1"/>
</dbReference>
<keyword evidence="8 10" id="KW-0472">Membrane</keyword>
<keyword evidence="6 10" id="KW-1133">Transmembrane helix</keyword>
<accession>A0ABP0P9L6</accession>
<dbReference type="PANTHER" id="PTHR21230">
    <property type="entry name" value="VESICLE TRANSPORT V-SNARE PROTEIN VTI1-RELATED"/>
    <property type="match status" value="1"/>
</dbReference>
<dbReference type="Pfam" id="PF05008">
    <property type="entry name" value="V-SNARE"/>
    <property type="match status" value="1"/>
</dbReference>
<dbReference type="Pfam" id="PF12352">
    <property type="entry name" value="V-SNARE_C"/>
    <property type="match status" value="1"/>
</dbReference>
<proteinExistence type="inferred from homology"/>
<dbReference type="PANTHER" id="PTHR21230:SF26">
    <property type="entry name" value="VESICLE TRANSPORT THROUGH INTERACTION WITH T-SNARES HOMOLOG 1A"/>
    <property type="match status" value="1"/>
</dbReference>
<feature type="coiled-coil region" evidence="9">
    <location>
        <begin position="43"/>
        <end position="92"/>
    </location>
</feature>
<organism evidence="12 13">
    <name type="scientific">Durusdinium trenchii</name>
    <dbReference type="NCBI Taxonomy" id="1381693"/>
    <lineage>
        <taxon>Eukaryota</taxon>
        <taxon>Sar</taxon>
        <taxon>Alveolata</taxon>
        <taxon>Dinophyceae</taxon>
        <taxon>Suessiales</taxon>
        <taxon>Symbiodiniaceae</taxon>
        <taxon>Durusdinium</taxon>
    </lineage>
</organism>
<comment type="caution">
    <text evidence="12">The sequence shown here is derived from an EMBL/GenBank/DDBJ whole genome shotgun (WGS) entry which is preliminary data.</text>
</comment>
<reference evidence="12 13" key="1">
    <citation type="submission" date="2024-02" db="EMBL/GenBank/DDBJ databases">
        <authorList>
            <person name="Chen Y."/>
            <person name="Shah S."/>
            <person name="Dougan E. K."/>
            <person name="Thang M."/>
            <person name="Chan C."/>
        </authorList>
    </citation>
    <scope>NUCLEOTIDE SEQUENCE [LARGE SCALE GENOMIC DNA]</scope>
</reference>
<evidence type="ECO:0000256" key="9">
    <source>
        <dbReference type="SAM" id="Coils"/>
    </source>
</evidence>
<dbReference type="Proteomes" id="UP001642484">
    <property type="component" value="Unassembled WGS sequence"/>
</dbReference>
<dbReference type="Gene3D" id="1.20.58.400">
    <property type="entry name" value="t-snare proteins"/>
    <property type="match status" value="1"/>
</dbReference>
<gene>
    <name evidence="12" type="ORF">CCMP2556_LOCUS35578</name>
</gene>
<evidence type="ECO:0000259" key="11">
    <source>
        <dbReference type="Pfam" id="PF05008"/>
    </source>
</evidence>
<evidence type="ECO:0000256" key="10">
    <source>
        <dbReference type="SAM" id="Phobius"/>
    </source>
</evidence>
<evidence type="ECO:0000313" key="12">
    <source>
        <dbReference type="EMBL" id="CAK9072323.1"/>
    </source>
</evidence>
<evidence type="ECO:0000256" key="4">
    <source>
        <dbReference type="ARBA" id="ARBA00022692"/>
    </source>
</evidence>
<evidence type="ECO:0000256" key="8">
    <source>
        <dbReference type="ARBA" id="ARBA00023136"/>
    </source>
</evidence>
<dbReference type="InterPro" id="IPR007705">
    <property type="entry name" value="Vesicle_trsprt_v-SNARE_N"/>
</dbReference>
<evidence type="ECO:0000256" key="1">
    <source>
        <dbReference type="ARBA" id="ARBA00004211"/>
    </source>
</evidence>
<feature type="transmembrane region" description="Helical" evidence="10">
    <location>
        <begin position="192"/>
        <end position="212"/>
    </location>
</feature>
<comment type="similarity">
    <text evidence="2">Belongs to the VTI1 family.</text>
</comment>
<evidence type="ECO:0000256" key="3">
    <source>
        <dbReference type="ARBA" id="ARBA00022448"/>
    </source>
</evidence>
<evidence type="ECO:0000256" key="5">
    <source>
        <dbReference type="ARBA" id="ARBA00022927"/>
    </source>
</evidence>
<evidence type="ECO:0000256" key="6">
    <source>
        <dbReference type="ARBA" id="ARBA00022989"/>
    </source>
</evidence>
<keyword evidence="13" id="KW-1185">Reference proteome</keyword>
<keyword evidence="4 10" id="KW-0812">Transmembrane</keyword>
<sequence length="215" mass="24263">MSQSVSVSELFGEYEADFERLCHEANEFLESAKSESSGRSKQLATAERRLVEAEQALKQMELEARAMPPETRQKLQEKIKSHRQRIAERRKEKDAINRSALFGEVVGKTADEHGRAEDMNESMLEASRKLAEAKRTVLDSEQIGIDVMGDLRLQREVIVRSRDNMGKAGQNYSMAGKTLEGMLQRADQNRKMVCFIAGLMLVMLIIAFYFLATGG</sequence>
<dbReference type="InterPro" id="IPR038407">
    <property type="entry name" value="v-SNARE_N_sf"/>
</dbReference>
<keyword evidence="5" id="KW-0653">Protein transport</keyword>
<evidence type="ECO:0000313" key="13">
    <source>
        <dbReference type="Proteomes" id="UP001642484"/>
    </source>
</evidence>
<evidence type="ECO:0000256" key="2">
    <source>
        <dbReference type="ARBA" id="ARBA00006108"/>
    </source>
</evidence>
<keyword evidence="7 9" id="KW-0175">Coiled coil</keyword>
<dbReference type="SUPFAM" id="SSF47661">
    <property type="entry name" value="t-snare proteins"/>
    <property type="match status" value="1"/>
</dbReference>
<feature type="domain" description="Vesicle transport v-SNARE N-terminal" evidence="11">
    <location>
        <begin position="8"/>
        <end position="92"/>
    </location>
</feature>
<dbReference type="Gene3D" id="1.20.5.110">
    <property type="match status" value="1"/>
</dbReference>
<dbReference type="InterPro" id="IPR010989">
    <property type="entry name" value="SNARE"/>
</dbReference>
<dbReference type="EMBL" id="CAXAMN010022729">
    <property type="protein sequence ID" value="CAK9072323.1"/>
    <property type="molecule type" value="Genomic_DNA"/>
</dbReference>